<keyword evidence="3" id="KW-1185">Reference proteome</keyword>
<dbReference type="InterPro" id="IPR000801">
    <property type="entry name" value="Esterase-like"/>
</dbReference>
<dbReference type="InterPro" id="IPR029058">
    <property type="entry name" value="AB_hydrolase_fold"/>
</dbReference>
<dbReference type="AlphaFoldDB" id="I0K884"/>
<name>I0K884_9BACT</name>
<dbReference type="Proteomes" id="UP000011058">
    <property type="component" value="Chromosome"/>
</dbReference>
<dbReference type="STRING" id="1166018.FAES_2328"/>
<dbReference type="SUPFAM" id="SSF53474">
    <property type="entry name" value="alpha/beta-Hydrolases"/>
    <property type="match status" value="2"/>
</dbReference>
<organism evidence="2 3">
    <name type="scientific">Fibrella aestuarina BUZ 2</name>
    <dbReference type="NCBI Taxonomy" id="1166018"/>
    <lineage>
        <taxon>Bacteria</taxon>
        <taxon>Pseudomonadati</taxon>
        <taxon>Bacteroidota</taxon>
        <taxon>Cytophagia</taxon>
        <taxon>Cytophagales</taxon>
        <taxon>Spirosomataceae</taxon>
        <taxon>Fibrella</taxon>
    </lineage>
</organism>
<dbReference type="PANTHER" id="PTHR48098:SF1">
    <property type="entry name" value="DIACYLGLYCEROL ACYLTRANSFERASE_MYCOLYLTRANSFERASE AG85A"/>
    <property type="match status" value="1"/>
</dbReference>
<accession>I0K884</accession>
<dbReference type="eggNOG" id="COG2382">
    <property type="taxonomic scope" value="Bacteria"/>
</dbReference>
<dbReference type="GO" id="GO:0016747">
    <property type="term" value="F:acyltransferase activity, transferring groups other than amino-acyl groups"/>
    <property type="evidence" value="ECO:0007669"/>
    <property type="project" value="TreeGrafter"/>
</dbReference>
<dbReference type="Gene3D" id="2.60.40.10">
    <property type="entry name" value="Immunoglobulins"/>
    <property type="match status" value="1"/>
</dbReference>
<feature type="signal peptide" evidence="1">
    <location>
        <begin position="1"/>
        <end position="23"/>
    </location>
</feature>
<dbReference type="Gene3D" id="3.40.50.1820">
    <property type="entry name" value="alpha/beta hydrolase"/>
    <property type="match status" value="2"/>
</dbReference>
<dbReference type="InterPro" id="IPR013783">
    <property type="entry name" value="Ig-like_fold"/>
</dbReference>
<evidence type="ECO:0000313" key="2">
    <source>
        <dbReference type="EMBL" id="CCH00337.1"/>
    </source>
</evidence>
<dbReference type="InterPro" id="IPR014756">
    <property type="entry name" value="Ig_E-set"/>
</dbReference>
<dbReference type="PATRIC" id="fig|1166018.3.peg.4088"/>
<keyword evidence="1" id="KW-0732">Signal</keyword>
<evidence type="ECO:0000256" key="1">
    <source>
        <dbReference type="SAM" id="SignalP"/>
    </source>
</evidence>
<gene>
    <name evidence="2" type="ORF">FAES_2328</name>
</gene>
<feature type="chain" id="PRO_5003629967" evidence="1">
    <location>
        <begin position="24"/>
        <end position="643"/>
    </location>
</feature>
<dbReference type="EMBL" id="HE796683">
    <property type="protein sequence ID" value="CCH00337.1"/>
    <property type="molecule type" value="Genomic_DNA"/>
</dbReference>
<dbReference type="KEGG" id="fae:FAES_2328"/>
<dbReference type="PANTHER" id="PTHR48098">
    <property type="entry name" value="ENTEROCHELIN ESTERASE-RELATED"/>
    <property type="match status" value="1"/>
</dbReference>
<evidence type="ECO:0000313" key="3">
    <source>
        <dbReference type="Proteomes" id="UP000011058"/>
    </source>
</evidence>
<reference evidence="2 3" key="1">
    <citation type="journal article" date="2012" name="J. Bacteriol.">
        <title>Genome Sequence of Fibrella aestuarina BUZ 2T, a Filamentous Marine Bacterium.</title>
        <authorList>
            <person name="Filippini M."/>
            <person name="Qi W."/>
            <person name="Blom J."/>
            <person name="Goesmann A."/>
            <person name="Smits T.H."/>
            <person name="Bagheri H.C."/>
        </authorList>
    </citation>
    <scope>NUCLEOTIDE SEQUENCE [LARGE SCALE GENOMIC DNA]</scope>
    <source>
        <strain evidence="3">BUZ 2T</strain>
    </source>
</reference>
<dbReference type="SUPFAM" id="SSF81296">
    <property type="entry name" value="E set domains"/>
    <property type="match status" value="1"/>
</dbReference>
<protein>
    <submittedName>
        <fullName evidence="2">Putative esterase</fullName>
    </submittedName>
</protein>
<sequence>MLSMKRLLLLATAICVLGGTSHAQPADKEMPKGFDQVRSGIATGKLDSISYPSKTVGTTRKALVYTPPGYSKKTKYPVLYLLHGIGGDEKEWLKGGNPQVILDNLYAENKLQPMIVVMPNGRAMKDDRAVGNVFDKDKVEAFATFEKDLLTDLIPFVEKKYPTLTDREHRAIAGLSMGGGQSLNFGLGNLDKFAWVGGFSSAPNTKTPQELVPNPVDAKQKLKLLWISCGDADGLITFSKRTHDYLYQNSVPHIYYVEAGGHDFKVWKNGLYMFSQFLFKPVDNSSLTKYSVLGTPAATNIRNAKYPQILPDNRVVFRVKAPDAQKVQVDLGKKYDMVKDTAGFWTATTDSISRGFHYYSVLIDGVAVVDPASETFYGMGRQASGIEIPDKDGAFYAMKDVPHGDIRIKRYLSKAANSWREMYVYTPPGYDKSTNKYPVLYLLHGGGEDQRGWATQGKTDMILDNLIAEGKAKPMIIAMLDGNVSAGGLAGFNENVLKAFENELKLAAIPFVESNFRVETDAKNRALAGLSMGGLQTLYAGIKNTNLFSNLGVFSSGWFANNPKLTDPQYAFMKDNASTINSNLQHLWISMGGKEDIAYQNCQLMMKKFDELGVKYSYSEYAGGHTWPVWRHDLFQFSQVLFN</sequence>
<dbReference type="HOGENOM" id="CLU_015241_1_0_10"/>
<proteinExistence type="predicted"/>
<dbReference type="InterPro" id="IPR050583">
    <property type="entry name" value="Mycobacterial_A85_antigen"/>
</dbReference>
<dbReference type="Pfam" id="PF00756">
    <property type="entry name" value="Esterase"/>
    <property type="match status" value="2"/>
</dbReference>
<dbReference type="CDD" id="cd02858">
    <property type="entry name" value="E_set_Esterase_N"/>
    <property type="match status" value="1"/>
</dbReference>